<evidence type="ECO:0008006" key="3">
    <source>
        <dbReference type="Google" id="ProtNLM"/>
    </source>
</evidence>
<dbReference type="InterPro" id="IPR010985">
    <property type="entry name" value="Ribbon_hlx_hlx"/>
</dbReference>
<keyword evidence="2" id="KW-1185">Reference proteome</keyword>
<protein>
    <recommendedName>
        <fullName evidence="3">Ribbon-helix-helix protein CopG domain-containing protein</fullName>
    </recommendedName>
</protein>
<dbReference type="EMBL" id="BJZO01000022">
    <property type="protein sequence ID" value="GEO80970.1"/>
    <property type="molecule type" value="Genomic_DNA"/>
</dbReference>
<dbReference type="OrthoDB" id="7875466at2"/>
<comment type="caution">
    <text evidence="1">The sequence shown here is derived from an EMBL/GenBank/DDBJ whole genome shotgun (WGS) entry which is preliminary data.</text>
</comment>
<sequence length="63" mass="6816">MVRTAPLGFRVEPEVKDALTRAAADDDRSVSSLVERILKAWLQDRGYLPEPGADTGKSGEVSS</sequence>
<dbReference type="Gene3D" id="1.10.1220.10">
    <property type="entry name" value="Met repressor-like"/>
    <property type="match status" value="1"/>
</dbReference>
<gene>
    <name evidence="1" type="ORF">ROR02_11010</name>
</gene>
<dbReference type="InterPro" id="IPR013321">
    <property type="entry name" value="Arc_rbn_hlx_hlx"/>
</dbReference>
<dbReference type="GO" id="GO:0006355">
    <property type="term" value="P:regulation of DNA-templated transcription"/>
    <property type="evidence" value="ECO:0007669"/>
    <property type="project" value="InterPro"/>
</dbReference>
<dbReference type="RefSeq" id="WP_147163009.1">
    <property type="nucleotide sequence ID" value="NZ_BJZO01000022.1"/>
</dbReference>
<evidence type="ECO:0000313" key="1">
    <source>
        <dbReference type="EMBL" id="GEO80970.1"/>
    </source>
</evidence>
<accession>A0A512H6F4</accession>
<name>A0A512H6F4_9PROT</name>
<organism evidence="1 2">
    <name type="scientific">Pararhodospirillum oryzae</name>
    <dbReference type="NCBI Taxonomy" id="478448"/>
    <lineage>
        <taxon>Bacteria</taxon>
        <taxon>Pseudomonadati</taxon>
        <taxon>Pseudomonadota</taxon>
        <taxon>Alphaproteobacteria</taxon>
        <taxon>Rhodospirillales</taxon>
        <taxon>Rhodospirillaceae</taxon>
        <taxon>Pararhodospirillum</taxon>
    </lineage>
</organism>
<proteinExistence type="predicted"/>
<dbReference type="AlphaFoldDB" id="A0A512H6F4"/>
<reference evidence="1 2" key="1">
    <citation type="submission" date="2019-07" db="EMBL/GenBank/DDBJ databases">
        <title>Whole genome shotgun sequence of Rhodospirillum oryzae NBRC 107573.</title>
        <authorList>
            <person name="Hosoyama A."/>
            <person name="Uohara A."/>
            <person name="Ohji S."/>
            <person name="Ichikawa N."/>
        </authorList>
    </citation>
    <scope>NUCLEOTIDE SEQUENCE [LARGE SCALE GENOMIC DNA]</scope>
    <source>
        <strain evidence="1 2">NBRC 107573</strain>
    </source>
</reference>
<dbReference type="SUPFAM" id="SSF47598">
    <property type="entry name" value="Ribbon-helix-helix"/>
    <property type="match status" value="1"/>
</dbReference>
<evidence type="ECO:0000313" key="2">
    <source>
        <dbReference type="Proteomes" id="UP000321567"/>
    </source>
</evidence>
<dbReference type="Proteomes" id="UP000321567">
    <property type="component" value="Unassembled WGS sequence"/>
</dbReference>